<dbReference type="AlphaFoldDB" id="A0A5B9VZA9"/>
<dbReference type="InterPro" id="IPR017941">
    <property type="entry name" value="Rieske_2Fe-2S"/>
</dbReference>
<dbReference type="GO" id="GO:0046872">
    <property type="term" value="F:metal ion binding"/>
    <property type="evidence" value="ECO:0007669"/>
    <property type="project" value="UniProtKB-KW"/>
</dbReference>
<protein>
    <submittedName>
        <fullName evidence="8">Arsenite oxidase subunit AioB</fullName>
        <ecNumber evidence="8">1.20.9.1</ecNumber>
    </submittedName>
</protein>
<name>A0A5B9VZA9_9BACT</name>
<keyword evidence="6" id="KW-1133">Transmembrane helix</keyword>
<evidence type="ECO:0000256" key="4">
    <source>
        <dbReference type="ARBA" id="ARBA00023014"/>
    </source>
</evidence>
<dbReference type="EMBL" id="CP042997">
    <property type="protein sequence ID" value="QEH33618.1"/>
    <property type="molecule type" value="Genomic_DNA"/>
</dbReference>
<dbReference type="GO" id="GO:0051537">
    <property type="term" value="F:2 iron, 2 sulfur cluster binding"/>
    <property type="evidence" value="ECO:0007669"/>
    <property type="project" value="UniProtKB-KW"/>
</dbReference>
<keyword evidence="6" id="KW-0472">Membrane</keyword>
<reference evidence="8 9" key="1">
    <citation type="submission" date="2019-08" db="EMBL/GenBank/DDBJ databases">
        <title>Deep-cultivation of Planctomycetes and their phenomic and genomic characterization uncovers novel biology.</title>
        <authorList>
            <person name="Wiegand S."/>
            <person name="Jogler M."/>
            <person name="Boedeker C."/>
            <person name="Pinto D."/>
            <person name="Vollmers J."/>
            <person name="Rivas-Marin E."/>
            <person name="Kohn T."/>
            <person name="Peeters S.H."/>
            <person name="Heuer A."/>
            <person name="Rast P."/>
            <person name="Oberbeckmann S."/>
            <person name="Bunk B."/>
            <person name="Jeske O."/>
            <person name="Meyerdierks A."/>
            <person name="Storesund J.E."/>
            <person name="Kallscheuer N."/>
            <person name="Luecker S."/>
            <person name="Lage O.M."/>
            <person name="Pohl T."/>
            <person name="Merkel B.J."/>
            <person name="Hornburger P."/>
            <person name="Mueller R.-W."/>
            <person name="Bruemmer F."/>
            <person name="Labrenz M."/>
            <person name="Spormann A.M."/>
            <person name="Op den Camp H."/>
            <person name="Overmann J."/>
            <person name="Amann R."/>
            <person name="Jetten M.S.M."/>
            <person name="Mascher T."/>
            <person name="Medema M.H."/>
            <person name="Devos D.P."/>
            <person name="Kaster A.-K."/>
            <person name="Ovreas L."/>
            <person name="Rohde M."/>
            <person name="Galperin M.Y."/>
            <person name="Jogler C."/>
        </authorList>
    </citation>
    <scope>NUCLEOTIDE SEQUENCE [LARGE SCALE GENOMIC DNA]</scope>
    <source>
        <strain evidence="8 9">OJF2</strain>
    </source>
</reference>
<keyword evidence="3" id="KW-0408">Iron</keyword>
<dbReference type="SUPFAM" id="SSF50022">
    <property type="entry name" value="ISP domain"/>
    <property type="match status" value="1"/>
</dbReference>
<feature type="domain" description="Rieske" evidence="7">
    <location>
        <begin position="97"/>
        <end position="163"/>
    </location>
</feature>
<keyword evidence="4" id="KW-0411">Iron-sulfur</keyword>
<dbReference type="InterPro" id="IPR014349">
    <property type="entry name" value="Rieske_Fe-S_prot"/>
</dbReference>
<dbReference type="Pfam" id="PF00355">
    <property type="entry name" value="Rieske"/>
    <property type="match status" value="1"/>
</dbReference>
<keyword evidence="9" id="KW-1185">Reference proteome</keyword>
<dbReference type="Gene3D" id="2.102.10.10">
    <property type="entry name" value="Rieske [2Fe-2S] iron-sulphur domain"/>
    <property type="match status" value="1"/>
</dbReference>
<organism evidence="8 9">
    <name type="scientific">Aquisphaera giovannonii</name>
    <dbReference type="NCBI Taxonomy" id="406548"/>
    <lineage>
        <taxon>Bacteria</taxon>
        <taxon>Pseudomonadati</taxon>
        <taxon>Planctomycetota</taxon>
        <taxon>Planctomycetia</taxon>
        <taxon>Isosphaerales</taxon>
        <taxon>Isosphaeraceae</taxon>
        <taxon>Aquisphaera</taxon>
    </lineage>
</organism>
<evidence type="ECO:0000256" key="6">
    <source>
        <dbReference type="SAM" id="Phobius"/>
    </source>
</evidence>
<dbReference type="OrthoDB" id="9767869at2"/>
<evidence type="ECO:0000256" key="2">
    <source>
        <dbReference type="ARBA" id="ARBA00022723"/>
    </source>
</evidence>
<dbReference type="PROSITE" id="PS51296">
    <property type="entry name" value="RIESKE"/>
    <property type="match status" value="1"/>
</dbReference>
<sequence length="182" mass="19916">MTRRDLYRLGSRVLGGAIKLAVAVPALAFLVSPLRKKVAGQGGASDSGGSMETLTSLSQLKVGVPRSFPVIRDRNDAWVTYPSEPVGSVWLIRQPEGAKPEVIAYSAECPHLGCAINLTTDAREFLCPCHTSAFDFEGKPKNQVPPRPMDRLDVELTAETDPKVRVRFQKFRTLAEEKIPLA</sequence>
<evidence type="ECO:0000256" key="1">
    <source>
        <dbReference type="ARBA" id="ARBA00022714"/>
    </source>
</evidence>
<dbReference type="InterPro" id="IPR036922">
    <property type="entry name" value="Rieske_2Fe-2S_sf"/>
</dbReference>
<dbReference type="RefSeq" id="WP_148593622.1">
    <property type="nucleotide sequence ID" value="NZ_CP042997.1"/>
</dbReference>
<evidence type="ECO:0000256" key="5">
    <source>
        <dbReference type="ARBA" id="ARBA00023157"/>
    </source>
</evidence>
<dbReference type="Proteomes" id="UP000324233">
    <property type="component" value="Chromosome"/>
</dbReference>
<dbReference type="GO" id="GO:0050611">
    <property type="term" value="F:arsenate reductase (azurin) activity"/>
    <property type="evidence" value="ECO:0007669"/>
    <property type="project" value="UniProtKB-EC"/>
</dbReference>
<dbReference type="EC" id="1.20.9.1" evidence="8"/>
<evidence type="ECO:0000256" key="3">
    <source>
        <dbReference type="ARBA" id="ARBA00023004"/>
    </source>
</evidence>
<feature type="transmembrane region" description="Helical" evidence="6">
    <location>
        <begin position="12"/>
        <end position="31"/>
    </location>
</feature>
<dbReference type="KEGG" id="agv:OJF2_21220"/>
<keyword evidence="6" id="KW-0812">Transmembrane</keyword>
<proteinExistence type="predicted"/>
<evidence type="ECO:0000259" key="7">
    <source>
        <dbReference type="PROSITE" id="PS51296"/>
    </source>
</evidence>
<keyword evidence="1" id="KW-0001">2Fe-2S</keyword>
<evidence type="ECO:0000313" key="9">
    <source>
        <dbReference type="Proteomes" id="UP000324233"/>
    </source>
</evidence>
<dbReference type="PANTHER" id="PTHR10134">
    <property type="entry name" value="CYTOCHROME B-C1 COMPLEX SUBUNIT RIESKE, MITOCHONDRIAL"/>
    <property type="match status" value="1"/>
</dbReference>
<keyword evidence="8" id="KW-0560">Oxidoreductase</keyword>
<keyword evidence="5" id="KW-1015">Disulfide bond</keyword>
<accession>A0A5B9VZA9</accession>
<gene>
    <name evidence="8" type="primary">aioB</name>
    <name evidence="8" type="ORF">OJF2_21220</name>
</gene>
<keyword evidence="2" id="KW-0479">Metal-binding</keyword>
<dbReference type="CDD" id="cd03467">
    <property type="entry name" value="Rieske"/>
    <property type="match status" value="1"/>
</dbReference>
<evidence type="ECO:0000313" key="8">
    <source>
        <dbReference type="EMBL" id="QEH33618.1"/>
    </source>
</evidence>